<keyword evidence="5 7" id="KW-1133">Transmembrane helix</keyword>
<keyword evidence="2" id="KW-0813">Transport</keyword>
<dbReference type="Gene3D" id="1.10.3720.10">
    <property type="entry name" value="MetI-like"/>
    <property type="match status" value="1"/>
</dbReference>
<comment type="caution">
    <text evidence="9">The sequence shown here is derived from an EMBL/GenBank/DDBJ whole genome shotgun (WGS) entry which is preliminary data.</text>
</comment>
<evidence type="ECO:0000256" key="2">
    <source>
        <dbReference type="ARBA" id="ARBA00022448"/>
    </source>
</evidence>
<accession>A0A0F9TVV3</accession>
<feature type="transmembrane region" description="Helical" evidence="7">
    <location>
        <begin position="60"/>
        <end position="82"/>
    </location>
</feature>
<organism evidence="9">
    <name type="scientific">marine sediment metagenome</name>
    <dbReference type="NCBI Taxonomy" id="412755"/>
    <lineage>
        <taxon>unclassified sequences</taxon>
        <taxon>metagenomes</taxon>
        <taxon>ecological metagenomes</taxon>
    </lineage>
</organism>
<protein>
    <recommendedName>
        <fullName evidence="8">ABC transmembrane type-1 domain-containing protein</fullName>
    </recommendedName>
</protein>
<dbReference type="PANTHER" id="PTHR30151:SF41">
    <property type="entry name" value="ABC TRANSPORTER PERMEASE PROTEIN"/>
    <property type="match status" value="1"/>
</dbReference>
<name>A0A0F9TVV3_9ZZZZ</name>
<reference evidence="9" key="1">
    <citation type="journal article" date="2015" name="Nature">
        <title>Complex archaea that bridge the gap between prokaryotes and eukaryotes.</title>
        <authorList>
            <person name="Spang A."/>
            <person name="Saw J.H."/>
            <person name="Jorgensen S.L."/>
            <person name="Zaremba-Niedzwiedzka K."/>
            <person name="Martijn J."/>
            <person name="Lind A.E."/>
            <person name="van Eijk R."/>
            <person name="Schleper C."/>
            <person name="Guy L."/>
            <person name="Ettema T.J."/>
        </authorList>
    </citation>
    <scope>NUCLEOTIDE SEQUENCE</scope>
</reference>
<dbReference type="GO" id="GO:0005886">
    <property type="term" value="C:plasma membrane"/>
    <property type="evidence" value="ECO:0007669"/>
    <property type="project" value="UniProtKB-SubCell"/>
</dbReference>
<evidence type="ECO:0000256" key="1">
    <source>
        <dbReference type="ARBA" id="ARBA00004651"/>
    </source>
</evidence>
<gene>
    <name evidence="9" type="ORF">LCGC14_0281470</name>
</gene>
<keyword evidence="4 7" id="KW-0812">Transmembrane</keyword>
<feature type="transmembrane region" description="Helical" evidence="7">
    <location>
        <begin position="94"/>
        <end position="115"/>
    </location>
</feature>
<dbReference type="PROSITE" id="PS50928">
    <property type="entry name" value="ABC_TM1"/>
    <property type="match status" value="1"/>
</dbReference>
<feature type="domain" description="ABC transmembrane type-1" evidence="8">
    <location>
        <begin position="56"/>
        <end position="236"/>
    </location>
</feature>
<dbReference type="CDD" id="cd06261">
    <property type="entry name" value="TM_PBP2"/>
    <property type="match status" value="1"/>
</dbReference>
<feature type="transmembrane region" description="Helical" evidence="7">
    <location>
        <begin position="218"/>
        <end position="239"/>
    </location>
</feature>
<evidence type="ECO:0000256" key="3">
    <source>
        <dbReference type="ARBA" id="ARBA00022475"/>
    </source>
</evidence>
<evidence type="ECO:0000256" key="6">
    <source>
        <dbReference type="ARBA" id="ARBA00023136"/>
    </source>
</evidence>
<evidence type="ECO:0000256" key="5">
    <source>
        <dbReference type="ARBA" id="ARBA00022989"/>
    </source>
</evidence>
<keyword evidence="6 7" id="KW-0472">Membrane</keyword>
<feature type="transmembrane region" description="Helical" evidence="7">
    <location>
        <begin position="162"/>
        <end position="183"/>
    </location>
</feature>
<dbReference type="PANTHER" id="PTHR30151">
    <property type="entry name" value="ALKANE SULFONATE ABC TRANSPORTER-RELATED, MEMBRANE SUBUNIT"/>
    <property type="match status" value="1"/>
</dbReference>
<dbReference type="Pfam" id="PF00528">
    <property type="entry name" value="BPD_transp_1"/>
    <property type="match status" value="1"/>
</dbReference>
<dbReference type="InterPro" id="IPR000515">
    <property type="entry name" value="MetI-like"/>
</dbReference>
<feature type="transmembrane region" description="Helical" evidence="7">
    <location>
        <begin position="189"/>
        <end position="206"/>
    </location>
</feature>
<sequence>MIIFGHRIPMVGSLILWAILWEIVGRLEVTILLPPLLAVLVTLVEIVPTRSFMSALGVTAYAFVVGNVIAIVVGVPLGILMGRSVIADRIFLPWVNLFLSAPLTALVPVIMVLFGLGQTTIILTVVLFAIWIIVLDSRAGVRSISPSLVEMAHVFGASRWQAFRRIYIWAALPEILAGIRLGVIRAVKGVIIGQLLVSIVGFGALFKLYGSRFLMEHFWAALLVLFALAFILAESLAWLERRVDFYAASRG</sequence>
<evidence type="ECO:0000313" key="9">
    <source>
        <dbReference type="EMBL" id="KKN85165.1"/>
    </source>
</evidence>
<dbReference type="EMBL" id="LAZR01000162">
    <property type="protein sequence ID" value="KKN85165.1"/>
    <property type="molecule type" value="Genomic_DNA"/>
</dbReference>
<dbReference type="AlphaFoldDB" id="A0A0F9TVV3"/>
<dbReference type="InterPro" id="IPR035906">
    <property type="entry name" value="MetI-like_sf"/>
</dbReference>
<feature type="transmembrane region" description="Helical" evidence="7">
    <location>
        <begin position="6"/>
        <end position="24"/>
    </location>
</feature>
<proteinExistence type="predicted"/>
<keyword evidence="3" id="KW-1003">Cell membrane</keyword>
<dbReference type="SUPFAM" id="SSF161098">
    <property type="entry name" value="MetI-like"/>
    <property type="match status" value="1"/>
</dbReference>
<comment type="subcellular location">
    <subcellularLocation>
        <location evidence="1">Cell membrane</location>
        <topology evidence="1">Multi-pass membrane protein</topology>
    </subcellularLocation>
</comment>
<feature type="transmembrane region" description="Helical" evidence="7">
    <location>
        <begin position="121"/>
        <end position="141"/>
    </location>
</feature>
<evidence type="ECO:0000256" key="7">
    <source>
        <dbReference type="SAM" id="Phobius"/>
    </source>
</evidence>
<evidence type="ECO:0000256" key="4">
    <source>
        <dbReference type="ARBA" id="ARBA00022692"/>
    </source>
</evidence>
<evidence type="ECO:0000259" key="8">
    <source>
        <dbReference type="PROSITE" id="PS50928"/>
    </source>
</evidence>
<dbReference type="GO" id="GO:0055085">
    <property type="term" value="P:transmembrane transport"/>
    <property type="evidence" value="ECO:0007669"/>
    <property type="project" value="InterPro"/>
</dbReference>